<dbReference type="Proteomes" id="UP000266183">
    <property type="component" value="Chromosome"/>
</dbReference>
<reference evidence="2" key="1">
    <citation type="submission" date="2018-09" db="EMBL/GenBank/DDBJ databases">
        <title>Chryseolinea sp. KIS68-18 isolated from soil.</title>
        <authorList>
            <person name="Weon H.-Y."/>
            <person name="Kwon S.-W."/>
            <person name="Lee S.A."/>
        </authorList>
    </citation>
    <scope>NUCLEOTIDE SEQUENCE [LARGE SCALE GENOMIC DNA]</scope>
    <source>
        <strain evidence="2">KIS68-18</strain>
    </source>
</reference>
<dbReference type="KEGG" id="chk:D4L85_14465"/>
<dbReference type="AlphaFoldDB" id="A0A385SIX2"/>
<name>A0A385SIX2_9BACT</name>
<sequence>MRSFSIPDFQTFIWPFDDFVEERESHRLPDFHTNLRQFDANFSAANLTTGSLPVCSGSGIKT</sequence>
<evidence type="ECO:0000313" key="1">
    <source>
        <dbReference type="EMBL" id="AYB31693.1"/>
    </source>
</evidence>
<accession>A0A385SIX2</accession>
<protein>
    <submittedName>
        <fullName evidence="1">Uncharacterized protein</fullName>
    </submittedName>
</protein>
<gene>
    <name evidence="1" type="ORF">D4L85_14465</name>
</gene>
<keyword evidence="2" id="KW-1185">Reference proteome</keyword>
<organism evidence="1 2">
    <name type="scientific">Chryseolinea soli</name>
    <dbReference type="NCBI Taxonomy" id="2321403"/>
    <lineage>
        <taxon>Bacteria</taxon>
        <taxon>Pseudomonadati</taxon>
        <taxon>Bacteroidota</taxon>
        <taxon>Cytophagia</taxon>
        <taxon>Cytophagales</taxon>
        <taxon>Fulvivirgaceae</taxon>
        <taxon>Chryseolinea</taxon>
    </lineage>
</organism>
<evidence type="ECO:0000313" key="2">
    <source>
        <dbReference type="Proteomes" id="UP000266183"/>
    </source>
</evidence>
<dbReference type="EMBL" id="CP032382">
    <property type="protein sequence ID" value="AYB31693.1"/>
    <property type="molecule type" value="Genomic_DNA"/>
</dbReference>
<proteinExistence type="predicted"/>